<dbReference type="InterPro" id="IPR001123">
    <property type="entry name" value="LeuE-type"/>
</dbReference>
<reference evidence="7 8" key="1">
    <citation type="submission" date="2016-11" db="EMBL/GenBank/DDBJ databases">
        <authorList>
            <person name="Jaros S."/>
            <person name="Januszkiewicz K."/>
            <person name="Wedrychowicz H."/>
        </authorList>
    </citation>
    <scope>NUCLEOTIDE SEQUENCE [LARGE SCALE GENOMIC DNA]</scope>
    <source>
        <strain evidence="7 8">CGMCC 1.7049</strain>
    </source>
</reference>
<dbReference type="Proteomes" id="UP000199758">
    <property type="component" value="Unassembled WGS sequence"/>
</dbReference>
<dbReference type="STRING" id="490188.SAMN04488068_0333"/>
<evidence type="ECO:0000256" key="3">
    <source>
        <dbReference type="ARBA" id="ARBA00022692"/>
    </source>
</evidence>
<dbReference type="AlphaFoldDB" id="A0A1M5K468"/>
<gene>
    <name evidence="7" type="ORF">SAMN04488068_0333</name>
</gene>
<evidence type="ECO:0000256" key="4">
    <source>
        <dbReference type="ARBA" id="ARBA00022989"/>
    </source>
</evidence>
<dbReference type="PANTHER" id="PTHR30086">
    <property type="entry name" value="ARGININE EXPORTER PROTEIN ARGO"/>
    <property type="match status" value="1"/>
</dbReference>
<proteinExistence type="predicted"/>
<dbReference type="OrthoDB" id="9804822at2"/>
<keyword evidence="2" id="KW-1003">Cell membrane</keyword>
<evidence type="ECO:0000256" key="5">
    <source>
        <dbReference type="ARBA" id="ARBA00023136"/>
    </source>
</evidence>
<dbReference type="EMBL" id="FQWZ01000001">
    <property type="protein sequence ID" value="SHG47073.1"/>
    <property type="molecule type" value="Genomic_DNA"/>
</dbReference>
<protein>
    <submittedName>
        <fullName evidence="7">Threonine/homoserine/homoserine lactone efflux protein</fullName>
    </submittedName>
</protein>
<dbReference type="GO" id="GO:0015171">
    <property type="term" value="F:amino acid transmembrane transporter activity"/>
    <property type="evidence" value="ECO:0007669"/>
    <property type="project" value="TreeGrafter"/>
</dbReference>
<evidence type="ECO:0000256" key="1">
    <source>
        <dbReference type="ARBA" id="ARBA00004651"/>
    </source>
</evidence>
<evidence type="ECO:0000313" key="8">
    <source>
        <dbReference type="Proteomes" id="UP000199758"/>
    </source>
</evidence>
<feature type="transmembrane region" description="Helical" evidence="6">
    <location>
        <begin position="184"/>
        <end position="204"/>
    </location>
</feature>
<keyword evidence="8" id="KW-1185">Reference proteome</keyword>
<evidence type="ECO:0000256" key="6">
    <source>
        <dbReference type="SAM" id="Phobius"/>
    </source>
</evidence>
<keyword evidence="5 6" id="KW-0472">Membrane</keyword>
<organism evidence="7 8">
    <name type="scientific">Hydrocarboniphaga daqingensis</name>
    <dbReference type="NCBI Taxonomy" id="490188"/>
    <lineage>
        <taxon>Bacteria</taxon>
        <taxon>Pseudomonadati</taxon>
        <taxon>Pseudomonadota</taxon>
        <taxon>Gammaproteobacteria</taxon>
        <taxon>Nevskiales</taxon>
        <taxon>Nevskiaceae</taxon>
        <taxon>Hydrocarboniphaga</taxon>
    </lineage>
</organism>
<dbReference type="PIRSF" id="PIRSF006324">
    <property type="entry name" value="LeuE"/>
    <property type="match status" value="1"/>
</dbReference>
<evidence type="ECO:0000313" key="7">
    <source>
        <dbReference type="EMBL" id="SHG47073.1"/>
    </source>
</evidence>
<accession>A0A1M5K468</accession>
<sequence>MNASTLLLTAAGAHLLAVMSPGPDFAMVTRQTLAYGRRAGVWTAMGIATGLIFHVGWALFGLGWVVQRVPLLLDLLRYGGAAFLLYMGVSALRAAPPDSTPRPDDIPAQPARRSYLIGMATNLLNPKAMLYFVALCSALVTTATPVSQRLLLGAWILATTAAWFSLAAWSLGHPAIRSRLLGHAHWIDRGMGLLLIALGLLSLLA</sequence>
<keyword evidence="3 6" id="KW-0812">Transmembrane</keyword>
<feature type="transmembrane region" description="Helical" evidence="6">
    <location>
        <begin position="42"/>
        <end position="66"/>
    </location>
</feature>
<feature type="transmembrane region" description="Helical" evidence="6">
    <location>
        <begin position="78"/>
        <end position="95"/>
    </location>
</feature>
<comment type="subcellular location">
    <subcellularLocation>
        <location evidence="1">Cell membrane</location>
        <topology evidence="1">Multi-pass membrane protein</topology>
    </subcellularLocation>
</comment>
<evidence type="ECO:0000256" key="2">
    <source>
        <dbReference type="ARBA" id="ARBA00022475"/>
    </source>
</evidence>
<feature type="transmembrane region" description="Helical" evidence="6">
    <location>
        <begin position="115"/>
        <end position="140"/>
    </location>
</feature>
<dbReference type="PANTHER" id="PTHR30086:SF20">
    <property type="entry name" value="ARGININE EXPORTER PROTEIN ARGO-RELATED"/>
    <property type="match status" value="1"/>
</dbReference>
<dbReference type="RefSeq" id="WP_072893042.1">
    <property type="nucleotide sequence ID" value="NZ_FQWZ01000001.1"/>
</dbReference>
<dbReference type="GO" id="GO:0005886">
    <property type="term" value="C:plasma membrane"/>
    <property type="evidence" value="ECO:0007669"/>
    <property type="project" value="UniProtKB-SubCell"/>
</dbReference>
<keyword evidence="4 6" id="KW-1133">Transmembrane helix</keyword>
<dbReference type="Pfam" id="PF01810">
    <property type="entry name" value="LysE"/>
    <property type="match status" value="1"/>
</dbReference>
<feature type="transmembrane region" description="Helical" evidence="6">
    <location>
        <begin position="152"/>
        <end position="172"/>
    </location>
</feature>
<name>A0A1M5K468_9GAMM</name>